<accession>X1NSD0</accession>
<comment type="caution">
    <text evidence="2">The sequence shown here is derived from an EMBL/GenBank/DDBJ whole genome shotgun (WGS) entry which is preliminary data.</text>
</comment>
<feature type="non-terminal residue" evidence="2">
    <location>
        <position position="1"/>
    </location>
</feature>
<dbReference type="AlphaFoldDB" id="X1NSD0"/>
<dbReference type="EMBL" id="BARV01015345">
    <property type="protein sequence ID" value="GAI29715.1"/>
    <property type="molecule type" value="Genomic_DNA"/>
</dbReference>
<proteinExistence type="predicted"/>
<organism evidence="2">
    <name type="scientific">marine sediment metagenome</name>
    <dbReference type="NCBI Taxonomy" id="412755"/>
    <lineage>
        <taxon>unclassified sequences</taxon>
        <taxon>metagenomes</taxon>
        <taxon>ecological metagenomes</taxon>
    </lineage>
</organism>
<evidence type="ECO:0008006" key="3">
    <source>
        <dbReference type="Google" id="ProtNLM"/>
    </source>
</evidence>
<feature type="transmembrane region" description="Helical" evidence="1">
    <location>
        <begin position="12"/>
        <end position="33"/>
    </location>
</feature>
<protein>
    <recommendedName>
        <fullName evidence="3">NADH:quinone oxidoreductase/Mrp antiporter membrane subunit domain-containing protein</fullName>
    </recommendedName>
</protein>
<name>X1NSD0_9ZZZZ</name>
<evidence type="ECO:0000256" key="1">
    <source>
        <dbReference type="SAM" id="Phobius"/>
    </source>
</evidence>
<reference evidence="2" key="1">
    <citation type="journal article" date="2014" name="Front. Microbiol.">
        <title>High frequency of phylogenetically diverse reductive dehalogenase-homologous genes in deep subseafloor sedimentary metagenomes.</title>
        <authorList>
            <person name="Kawai M."/>
            <person name="Futagami T."/>
            <person name="Toyoda A."/>
            <person name="Takaki Y."/>
            <person name="Nishi S."/>
            <person name="Hori S."/>
            <person name="Arai W."/>
            <person name="Tsubouchi T."/>
            <person name="Morono Y."/>
            <person name="Uchiyama I."/>
            <person name="Ito T."/>
            <person name="Fujiyama A."/>
            <person name="Inagaki F."/>
            <person name="Takami H."/>
        </authorList>
    </citation>
    <scope>NUCLEOTIDE SEQUENCE</scope>
    <source>
        <strain evidence="2">Expedition CK06-06</strain>
    </source>
</reference>
<gene>
    <name evidence="2" type="ORF">S06H3_26541</name>
</gene>
<keyword evidence="1" id="KW-0812">Transmembrane</keyword>
<evidence type="ECO:0000313" key="2">
    <source>
        <dbReference type="EMBL" id="GAI29715.1"/>
    </source>
</evidence>
<sequence length="55" mass="6039">TGMVSKVAVMVSHAGIFLYGYGGWLSGLIIYLLEKENKFVKFHAMQSMIIGFASP</sequence>
<keyword evidence="1" id="KW-1133">Transmembrane helix</keyword>
<keyword evidence="1" id="KW-0472">Membrane</keyword>